<name>A0A510KTQ9_9FUSO</name>
<evidence type="ECO:0000256" key="8">
    <source>
        <dbReference type="ARBA" id="ARBA00023136"/>
    </source>
</evidence>
<evidence type="ECO:0000256" key="2">
    <source>
        <dbReference type="ARBA" id="ARBA00022553"/>
    </source>
</evidence>
<feature type="transmembrane region" description="Helical" evidence="10">
    <location>
        <begin position="454"/>
        <end position="471"/>
    </location>
</feature>
<reference evidence="11 12" key="1">
    <citation type="submission" date="2019-07" db="EMBL/GenBank/DDBJ databases">
        <title>Complete Genome Sequence of Leptotrichia wadei Strain JMUB3936.</title>
        <authorList>
            <person name="Watanabe S."/>
            <person name="Cui L."/>
        </authorList>
    </citation>
    <scope>NUCLEOTIDE SEQUENCE [LARGE SCALE GENOMIC DNA]</scope>
    <source>
        <strain evidence="11 12">JMUB3936</strain>
    </source>
</reference>
<evidence type="ECO:0000256" key="9">
    <source>
        <dbReference type="SAM" id="MobiDB-lite"/>
    </source>
</evidence>
<accession>A0A510KTQ9</accession>
<keyword evidence="6" id="KW-1278">Translocase</keyword>
<feature type="transmembrane region" description="Helical" evidence="10">
    <location>
        <begin position="146"/>
        <end position="173"/>
    </location>
</feature>
<evidence type="ECO:0000256" key="4">
    <source>
        <dbReference type="ARBA" id="ARBA00022643"/>
    </source>
</evidence>
<keyword evidence="8 10" id="KW-0472">Membrane</keyword>
<feature type="transmembrane region" description="Helical" evidence="10">
    <location>
        <begin position="431"/>
        <end position="448"/>
    </location>
</feature>
<dbReference type="Proteomes" id="UP000321944">
    <property type="component" value="Chromosome"/>
</dbReference>
<proteinExistence type="predicted"/>
<gene>
    <name evidence="11" type="ORF">JMUB3936_0410</name>
</gene>
<dbReference type="Pfam" id="PF03116">
    <property type="entry name" value="NQR2_RnfD_RnfE"/>
    <property type="match status" value="1"/>
</dbReference>
<evidence type="ECO:0000256" key="3">
    <source>
        <dbReference type="ARBA" id="ARBA00022630"/>
    </source>
</evidence>
<dbReference type="PANTHER" id="PTHR30578:SF0">
    <property type="entry name" value="ION-TRANSLOCATING OXIDOREDUCTASE COMPLEX SUBUNIT D"/>
    <property type="match status" value="1"/>
</dbReference>
<feature type="transmembrane region" description="Helical" evidence="10">
    <location>
        <begin position="328"/>
        <end position="350"/>
    </location>
</feature>
<feature type="transmembrane region" description="Helical" evidence="10">
    <location>
        <begin position="237"/>
        <end position="263"/>
    </location>
</feature>
<evidence type="ECO:0000313" key="12">
    <source>
        <dbReference type="Proteomes" id="UP000321944"/>
    </source>
</evidence>
<dbReference type="AlphaFoldDB" id="A0A510KTQ9"/>
<evidence type="ECO:0000256" key="10">
    <source>
        <dbReference type="SAM" id="Phobius"/>
    </source>
</evidence>
<dbReference type="PANTHER" id="PTHR30578">
    <property type="entry name" value="ELECTRON TRANSPORT COMPLEX PROTEIN RNFD"/>
    <property type="match status" value="1"/>
</dbReference>
<keyword evidence="4" id="KW-0288">FMN</keyword>
<dbReference type="OrthoDB" id="9776359at2"/>
<evidence type="ECO:0000313" key="11">
    <source>
        <dbReference type="EMBL" id="BBM54131.1"/>
    </source>
</evidence>
<organism evidence="11 12">
    <name type="scientific">Leptotrichia wadei</name>
    <dbReference type="NCBI Taxonomy" id="157687"/>
    <lineage>
        <taxon>Bacteria</taxon>
        <taxon>Fusobacteriati</taxon>
        <taxon>Fusobacteriota</taxon>
        <taxon>Fusobacteriia</taxon>
        <taxon>Fusobacteriales</taxon>
        <taxon>Leptotrichiaceae</taxon>
        <taxon>Leptotrichia</taxon>
    </lineage>
</organism>
<keyword evidence="1" id="KW-0813">Transport</keyword>
<dbReference type="InterPro" id="IPR004338">
    <property type="entry name" value="NqrB/RnfD"/>
</dbReference>
<keyword evidence="7 10" id="KW-1133">Transmembrane helix</keyword>
<evidence type="ECO:0000256" key="5">
    <source>
        <dbReference type="ARBA" id="ARBA00022692"/>
    </source>
</evidence>
<dbReference type="EMBL" id="AP019841">
    <property type="protein sequence ID" value="BBM54131.1"/>
    <property type="molecule type" value="Genomic_DNA"/>
</dbReference>
<dbReference type="GO" id="GO:0005886">
    <property type="term" value="C:plasma membrane"/>
    <property type="evidence" value="ECO:0007669"/>
    <property type="project" value="TreeGrafter"/>
</dbReference>
<keyword evidence="3" id="KW-0285">Flavoprotein</keyword>
<dbReference type="GO" id="GO:0055085">
    <property type="term" value="P:transmembrane transport"/>
    <property type="evidence" value="ECO:0007669"/>
    <property type="project" value="InterPro"/>
</dbReference>
<feature type="compositionally biased region" description="Basic and acidic residues" evidence="9">
    <location>
        <begin position="1"/>
        <end position="24"/>
    </location>
</feature>
<keyword evidence="5 10" id="KW-0812">Transmembrane</keyword>
<feature type="region of interest" description="Disordered" evidence="9">
    <location>
        <begin position="47"/>
        <end position="69"/>
    </location>
</feature>
<feature type="compositionally biased region" description="Low complexity" evidence="9">
    <location>
        <begin position="47"/>
        <end position="67"/>
    </location>
</feature>
<evidence type="ECO:0000256" key="6">
    <source>
        <dbReference type="ARBA" id="ARBA00022967"/>
    </source>
</evidence>
<evidence type="ECO:0000256" key="7">
    <source>
        <dbReference type="ARBA" id="ARBA00022989"/>
    </source>
</evidence>
<protein>
    <submittedName>
        <fullName evidence="11">NQR2 and RnfD family protein</fullName>
    </submittedName>
</protein>
<sequence length="485" mass="54052">MKNNEKSLMEEILGRKKDNSKNELLDNDDTLLNSTVHSLPKTEKLQNNYSQNSETNKNNNKVKNLNNTGKLEKVKKIKEKEIKKDKINIKKIFSKKEVPESDKEIKRKKIIKSFFKKRKLKKLSFTPYIRTEIEVRDIMKDVIISLFPAIIASALVYGTRALLLIAFSVLSAVVTEKLFSKYFLNDNNSVHDLSAVITGILLAMTLAPLTPLPIVIFGACMAVIFGKLIYGGIGKNIFNPAVIGWEFMTVFFSSAMSSGTIWFSQELLQSSGIKFFTGFNNSMFSNYLDGLLLTPSGSVGSYSAFALILGGLYLLLKNRISWHIPVSLFVTFFLVTIFLKSNVSTGGLLLTGIFMATDMPTSPSSAPGKIYYGIMLGLVIGLLSILGIKNEILSYVLLILNPFARIINKVFRPAVFGYAVKEEMLKNSGKMILLTLGIFAFAIIFAGIHKIGAMPYLVYLYILISTLNLISSKNKIIHKNLKNAI</sequence>
<feature type="transmembrane region" description="Helical" evidence="10">
    <location>
        <begin position="370"/>
        <end position="388"/>
    </location>
</feature>
<keyword evidence="2" id="KW-0597">Phosphoprotein</keyword>
<dbReference type="RefSeq" id="WP_147002966.1">
    <property type="nucleotide sequence ID" value="NZ_AP019841.1"/>
</dbReference>
<feature type="transmembrane region" description="Helical" evidence="10">
    <location>
        <begin position="193"/>
        <end position="225"/>
    </location>
</feature>
<feature type="region of interest" description="Disordered" evidence="9">
    <location>
        <begin position="1"/>
        <end position="28"/>
    </location>
</feature>
<evidence type="ECO:0000256" key="1">
    <source>
        <dbReference type="ARBA" id="ARBA00022448"/>
    </source>
</evidence>
<feature type="transmembrane region" description="Helical" evidence="10">
    <location>
        <begin position="299"/>
        <end position="316"/>
    </location>
</feature>